<accession>A0A6M2DDZ4</accession>
<proteinExistence type="predicted"/>
<feature type="transmembrane region" description="Helical" evidence="1">
    <location>
        <begin position="12"/>
        <end position="28"/>
    </location>
</feature>
<organism evidence="2">
    <name type="scientific">Rhipicephalus microplus</name>
    <name type="common">Cattle tick</name>
    <name type="synonym">Boophilus microplus</name>
    <dbReference type="NCBI Taxonomy" id="6941"/>
    <lineage>
        <taxon>Eukaryota</taxon>
        <taxon>Metazoa</taxon>
        <taxon>Ecdysozoa</taxon>
        <taxon>Arthropoda</taxon>
        <taxon>Chelicerata</taxon>
        <taxon>Arachnida</taxon>
        <taxon>Acari</taxon>
        <taxon>Parasitiformes</taxon>
        <taxon>Ixodida</taxon>
        <taxon>Ixodoidea</taxon>
        <taxon>Ixodidae</taxon>
        <taxon>Rhipicephalinae</taxon>
        <taxon>Rhipicephalus</taxon>
        <taxon>Boophilus</taxon>
    </lineage>
</organism>
<protein>
    <submittedName>
        <fullName evidence="2">Putative secreted protein synganglion overexpressed</fullName>
    </submittedName>
</protein>
<name>A0A6M2DDZ4_RHIMP</name>
<dbReference type="EMBL" id="GHWJ01010641">
    <property type="protein sequence ID" value="NOV43378.1"/>
    <property type="molecule type" value="Transcribed_RNA"/>
</dbReference>
<reference evidence="2" key="1">
    <citation type="submission" date="2019-09" db="EMBL/GenBank/DDBJ databases">
        <title>Organ-specific transcriptomic study of the physiology of the cattle tick, Rhipicephalus microplus.</title>
        <authorList>
            <person name="Tirloni L."/>
            <person name="Braz G."/>
            <person name="Gandara A.C.P."/>
            <person name="Sabadin G.A."/>
            <person name="da Silva R.M."/>
            <person name="Guizzo M.G."/>
            <person name="Machado J.A."/>
            <person name="Costa E.P."/>
            <person name="Gomes H.F."/>
            <person name="Moraes J."/>
            <person name="Mota M.B.S."/>
            <person name="Mesquita R.D."/>
            <person name="Alvarenga P.H."/>
            <person name="Alves F."/>
            <person name="Seixas A."/>
            <person name="da Fonseca R.N."/>
            <person name="Fogaca A."/>
            <person name="Logullo C."/>
            <person name="Tanaka A."/>
            <person name="Daffre S."/>
            <person name="Termignoni C."/>
            <person name="Vaz I.S.Jr."/>
            <person name="Oliveira P.L."/>
            <person name="Ribeiro J.M."/>
        </authorList>
    </citation>
    <scope>NUCLEOTIDE SEQUENCE</scope>
    <source>
        <strain evidence="2">Porto Alegre</strain>
    </source>
</reference>
<evidence type="ECO:0000256" key="1">
    <source>
        <dbReference type="SAM" id="Phobius"/>
    </source>
</evidence>
<sequence>MASFLLKGTVRMVGLNGLVISVQGYICYNHARIRMFRCVPCSIFALWFLQHTVLLLRPPALCVILEVCSTAVPPRVG</sequence>
<keyword evidence="1" id="KW-1133">Transmembrane helix</keyword>
<evidence type="ECO:0000313" key="2">
    <source>
        <dbReference type="EMBL" id="NOV43378.1"/>
    </source>
</evidence>
<keyword evidence="1" id="KW-0472">Membrane</keyword>
<dbReference type="AlphaFoldDB" id="A0A6M2DDZ4"/>
<keyword evidence="1" id="KW-0812">Transmembrane</keyword>